<keyword evidence="3" id="KW-0029">Amino-acid transport</keyword>
<dbReference type="Pfam" id="PF13458">
    <property type="entry name" value="Peripla_BP_6"/>
    <property type="match status" value="1"/>
</dbReference>
<dbReference type="InterPro" id="IPR028082">
    <property type="entry name" value="Peripla_BP_I"/>
</dbReference>
<evidence type="ECO:0000256" key="3">
    <source>
        <dbReference type="ARBA" id="ARBA00022970"/>
    </source>
</evidence>
<gene>
    <name evidence="5" type="ORF">CARN2_2887</name>
</gene>
<proteinExistence type="predicted"/>
<dbReference type="PANTHER" id="PTHR47151">
    <property type="entry name" value="LEU/ILE/VAL-BINDING ABC TRANSPORTER SUBUNIT"/>
    <property type="match status" value="1"/>
</dbReference>
<accession>E6PR60</accession>
<evidence type="ECO:0000313" key="5">
    <source>
        <dbReference type="EMBL" id="CBH97415.1"/>
    </source>
</evidence>
<keyword evidence="2" id="KW-0732">Signal</keyword>
<dbReference type="SUPFAM" id="SSF53822">
    <property type="entry name" value="Periplasmic binding protein-like I"/>
    <property type="match status" value="1"/>
</dbReference>
<dbReference type="EMBL" id="CABM01000042">
    <property type="protein sequence ID" value="CBH97415.1"/>
    <property type="molecule type" value="Genomic_DNA"/>
</dbReference>
<dbReference type="PRINTS" id="PR00337">
    <property type="entry name" value="LEUILEVALBP"/>
</dbReference>
<dbReference type="InterPro" id="IPR028081">
    <property type="entry name" value="Leu-bd"/>
</dbReference>
<evidence type="ECO:0000259" key="4">
    <source>
        <dbReference type="Pfam" id="PF13458"/>
    </source>
</evidence>
<feature type="domain" description="Leucine-binding protein" evidence="4">
    <location>
        <begin position="28"/>
        <end position="368"/>
    </location>
</feature>
<dbReference type="AlphaFoldDB" id="E6PR60"/>
<organism evidence="5">
    <name type="scientific">mine drainage metagenome</name>
    <dbReference type="NCBI Taxonomy" id="410659"/>
    <lineage>
        <taxon>unclassified sequences</taxon>
        <taxon>metagenomes</taxon>
        <taxon>ecological metagenomes</taxon>
    </lineage>
</organism>
<dbReference type="PANTHER" id="PTHR47151:SF2">
    <property type="entry name" value="AMINO ACID BINDING PROTEIN"/>
    <property type="match status" value="1"/>
</dbReference>
<dbReference type="Gene3D" id="3.40.50.2300">
    <property type="match status" value="2"/>
</dbReference>
<sequence>MQFLPRTLRLSAGVACFAAAGMAFAASPIKIGVQAPITGQYANEGQGIADAVKLLVKQTNAKGGLLGHPLDVKVCDDQGEAAAAAICARQLVNDGVLAVIGSYTSGAALAAEPIYARANVIQTSDGTSDELTQRNYKSFFRNAPPNSAEALFTAGYFKAVGDKRIAVVTDHSSFATGLADAVVADAKKDGIDVLDKAYISAGSQNYTPVLTKLNALHPQVVYFSGYYTDGGLIKAQMAQLGMKAKFVGGDANQNVAFAKIAGNAAAGAVIINVPAPQDLPYPAAKEFLTQFKAAYGHEPPSIFTLTNADGFRAILDTAEKIKSVEPAKLIPALHALKHFEGLTGTFSWNAVGERTGSPYVAFEVTSNGGYKITYPPAAVAQ</sequence>
<dbReference type="GO" id="GO:0006865">
    <property type="term" value="P:amino acid transport"/>
    <property type="evidence" value="ECO:0007669"/>
    <property type="project" value="UniProtKB-KW"/>
</dbReference>
<evidence type="ECO:0000256" key="1">
    <source>
        <dbReference type="ARBA" id="ARBA00022448"/>
    </source>
</evidence>
<dbReference type="InterPro" id="IPR000709">
    <property type="entry name" value="Leu_Ile_Val-bd"/>
</dbReference>
<comment type="caution">
    <text evidence="5">The sequence shown here is derived from an EMBL/GenBank/DDBJ whole genome shotgun (WGS) entry which is preliminary data.</text>
</comment>
<protein>
    <submittedName>
        <fullName evidence="5">Putative ABC-type branched-chain amino acid transport system, periplasmic component</fullName>
    </submittedName>
</protein>
<name>E6PR60_9ZZZZ</name>
<keyword evidence="1" id="KW-0813">Transport</keyword>
<evidence type="ECO:0000256" key="2">
    <source>
        <dbReference type="ARBA" id="ARBA00022729"/>
    </source>
</evidence>
<reference evidence="5" key="1">
    <citation type="submission" date="2009-10" db="EMBL/GenBank/DDBJ databases">
        <title>Diversity of trophic interactions inside an arsenic-rich microbial ecosystem.</title>
        <authorList>
            <person name="Bertin P.N."/>
            <person name="Heinrich-Salmeron A."/>
            <person name="Pelletier E."/>
            <person name="Goulhen-Chollet F."/>
            <person name="Arsene-Ploetze F."/>
            <person name="Gallien S."/>
            <person name="Calteau A."/>
            <person name="Vallenet D."/>
            <person name="Casiot C."/>
            <person name="Chane-Woon-Ming B."/>
            <person name="Giloteaux L."/>
            <person name="Barakat M."/>
            <person name="Bonnefoy V."/>
            <person name="Bruneel O."/>
            <person name="Chandler M."/>
            <person name="Cleiss J."/>
            <person name="Duran R."/>
            <person name="Elbaz-Poulichet F."/>
            <person name="Fonknechten N."/>
            <person name="Lauga B."/>
            <person name="Mornico D."/>
            <person name="Ortet P."/>
            <person name="Schaeffer C."/>
            <person name="Siguier P."/>
            <person name="Alexander Thil Smith A."/>
            <person name="Van Dorsselaer A."/>
            <person name="Weissenbach J."/>
            <person name="Medigue C."/>
            <person name="Le Paslier D."/>
        </authorList>
    </citation>
    <scope>NUCLEOTIDE SEQUENCE</scope>
</reference>
<dbReference type="CDD" id="cd06342">
    <property type="entry name" value="PBP1_ABC_LIVBP-like"/>
    <property type="match status" value="1"/>
</dbReference>